<organism evidence="3 4">
    <name type="scientific">Pseudovibrio denitrificans</name>
    <dbReference type="NCBI Taxonomy" id="258256"/>
    <lineage>
        <taxon>Bacteria</taxon>
        <taxon>Pseudomonadati</taxon>
        <taxon>Pseudomonadota</taxon>
        <taxon>Alphaproteobacteria</taxon>
        <taxon>Hyphomicrobiales</taxon>
        <taxon>Stappiaceae</taxon>
        <taxon>Pseudovibrio</taxon>
    </lineage>
</organism>
<evidence type="ECO:0000256" key="1">
    <source>
        <dbReference type="SAM" id="MobiDB-lite"/>
    </source>
</evidence>
<reference evidence="4" key="1">
    <citation type="submission" date="2016-10" db="EMBL/GenBank/DDBJ databases">
        <authorList>
            <person name="Varghese N."/>
            <person name="Submissions S."/>
        </authorList>
    </citation>
    <scope>NUCLEOTIDE SEQUENCE [LARGE SCALE GENOMIC DNA]</scope>
    <source>
        <strain evidence="4">DSM 17465</strain>
    </source>
</reference>
<feature type="region of interest" description="Disordered" evidence="1">
    <location>
        <begin position="171"/>
        <end position="195"/>
    </location>
</feature>
<name>A0A1I7CMM3_9HYPH</name>
<accession>A0A1I7CMM3</accession>
<dbReference type="EMBL" id="FPBD01000006">
    <property type="protein sequence ID" value="SFU00671.1"/>
    <property type="molecule type" value="Genomic_DNA"/>
</dbReference>
<dbReference type="RefSeq" id="WP_128647416.1">
    <property type="nucleotide sequence ID" value="NZ_FPBD01000006.1"/>
</dbReference>
<evidence type="ECO:0000313" key="3">
    <source>
        <dbReference type="EMBL" id="SFU00671.1"/>
    </source>
</evidence>
<keyword evidence="4" id="KW-1185">Reference proteome</keyword>
<keyword evidence="2" id="KW-0732">Signal</keyword>
<dbReference type="Proteomes" id="UP000183371">
    <property type="component" value="Unassembled WGS sequence"/>
</dbReference>
<protein>
    <submittedName>
        <fullName evidence="3">Uncharacterized protein</fullName>
    </submittedName>
</protein>
<feature type="signal peptide" evidence="2">
    <location>
        <begin position="1"/>
        <end position="26"/>
    </location>
</feature>
<feature type="chain" id="PRO_5010231605" evidence="2">
    <location>
        <begin position="27"/>
        <end position="195"/>
    </location>
</feature>
<sequence length="195" mass="20058">MKQRSLLLCLGASSLALSLWATSVLAQDVPDAANAMVEQVMADPVSSVGLMLQFASTAEDSHLQMLGDAMQSSPHIATPEFAQAISEAVASDPSMAHAVSRLSWFVSGPQAEQMGVGLHMAFQPMMSTGDAHGMNTLEQAIVNSSHSMKTAFNAVSATRGSGVVAGARLQVGARTRDAPTTGKGSGGGFSLPSPN</sequence>
<gene>
    <name evidence="3" type="ORF">SAMN05444141_106156</name>
</gene>
<dbReference type="AlphaFoldDB" id="A0A1I7CMM3"/>
<proteinExistence type="predicted"/>
<evidence type="ECO:0000256" key="2">
    <source>
        <dbReference type="SAM" id="SignalP"/>
    </source>
</evidence>
<evidence type="ECO:0000313" key="4">
    <source>
        <dbReference type="Proteomes" id="UP000183371"/>
    </source>
</evidence>